<dbReference type="InterPro" id="IPR003509">
    <property type="entry name" value="UPF0102_YraN-like"/>
</dbReference>
<evidence type="ECO:0000256" key="1">
    <source>
        <dbReference type="ARBA" id="ARBA00006738"/>
    </source>
</evidence>
<dbReference type="CDD" id="cd20736">
    <property type="entry name" value="PoNe_Nuclease"/>
    <property type="match status" value="1"/>
</dbReference>
<dbReference type="Proteomes" id="UP000477311">
    <property type="component" value="Unassembled WGS sequence"/>
</dbReference>
<dbReference type="GO" id="GO:0003676">
    <property type="term" value="F:nucleic acid binding"/>
    <property type="evidence" value="ECO:0007669"/>
    <property type="project" value="InterPro"/>
</dbReference>
<evidence type="ECO:0000313" key="3">
    <source>
        <dbReference type="EMBL" id="NGO39496.1"/>
    </source>
</evidence>
<dbReference type="Pfam" id="PF02021">
    <property type="entry name" value="UPF0102"/>
    <property type="match status" value="1"/>
</dbReference>
<evidence type="ECO:0000256" key="2">
    <source>
        <dbReference type="HAMAP-Rule" id="MF_00048"/>
    </source>
</evidence>
<dbReference type="AlphaFoldDB" id="A0A6M1RIH3"/>
<reference evidence="3 4" key="1">
    <citation type="submission" date="2020-02" db="EMBL/GenBank/DDBJ databases">
        <title>Draft genome sequence of Limisphaera ngatamarikiensis NGM72.4T, a thermophilic Verrucomicrobia grouped in subdivision 3.</title>
        <authorList>
            <person name="Carere C.R."/>
            <person name="Steen J."/>
            <person name="Hugenholtz P."/>
            <person name="Stott M.B."/>
        </authorList>
    </citation>
    <scope>NUCLEOTIDE SEQUENCE [LARGE SCALE GENOMIC DNA]</scope>
    <source>
        <strain evidence="3 4">NGM72.4</strain>
    </source>
</reference>
<protein>
    <recommendedName>
        <fullName evidence="2">UPF0102 protein G4L39_08820</fullName>
    </recommendedName>
</protein>
<comment type="similarity">
    <text evidence="1 2">Belongs to the UPF0102 family.</text>
</comment>
<comment type="caution">
    <text evidence="3">The sequence shown here is derived from an EMBL/GenBank/DDBJ whole genome shotgun (WGS) entry which is preliminary data.</text>
</comment>
<dbReference type="NCBIfam" id="NF009150">
    <property type="entry name" value="PRK12497.1-3"/>
    <property type="match status" value="1"/>
</dbReference>
<dbReference type="HAMAP" id="MF_00048">
    <property type="entry name" value="UPF0102"/>
    <property type="match status" value="1"/>
</dbReference>
<keyword evidence="4" id="KW-1185">Reference proteome</keyword>
<dbReference type="SUPFAM" id="SSF52980">
    <property type="entry name" value="Restriction endonuclease-like"/>
    <property type="match status" value="1"/>
</dbReference>
<dbReference type="NCBIfam" id="NF009154">
    <property type="entry name" value="PRK12497.3-3"/>
    <property type="match status" value="1"/>
</dbReference>
<dbReference type="NCBIfam" id="TIGR00252">
    <property type="entry name" value="YraN family protein"/>
    <property type="match status" value="1"/>
</dbReference>
<gene>
    <name evidence="3" type="ORF">G4L39_08820</name>
</gene>
<organism evidence="3 4">
    <name type="scientific">Limisphaera ngatamarikiensis</name>
    <dbReference type="NCBI Taxonomy" id="1324935"/>
    <lineage>
        <taxon>Bacteria</taxon>
        <taxon>Pseudomonadati</taxon>
        <taxon>Verrucomicrobiota</taxon>
        <taxon>Verrucomicrobiia</taxon>
        <taxon>Limisphaerales</taxon>
        <taxon>Limisphaeraceae</taxon>
        <taxon>Limisphaera</taxon>
    </lineage>
</organism>
<proteinExistence type="inferred from homology"/>
<accession>A0A6M1RIH3</accession>
<dbReference type="InterPro" id="IPR011856">
    <property type="entry name" value="tRNA_endonuc-like_dom_sf"/>
</dbReference>
<sequence length="147" mass="17326">MKTFLFWWLHWRKTGQAPSNTALHLQRGALGERAARRHLEKAGLRFLTANYRTPRGELDLVFRDGDCLVFVEVKTRSSEEWGRPAAAVDTRRQRRLSRAALWYLRRIGQPRVKVRFDIVEVLLEHDQVRQIRHLPNAFPLAAPWRYG</sequence>
<dbReference type="PANTHER" id="PTHR34039:SF1">
    <property type="entry name" value="UPF0102 PROTEIN YRAN"/>
    <property type="match status" value="1"/>
</dbReference>
<dbReference type="PANTHER" id="PTHR34039">
    <property type="entry name" value="UPF0102 PROTEIN YRAN"/>
    <property type="match status" value="1"/>
</dbReference>
<dbReference type="Gene3D" id="3.40.1350.10">
    <property type="match status" value="1"/>
</dbReference>
<dbReference type="InterPro" id="IPR011335">
    <property type="entry name" value="Restrct_endonuc-II-like"/>
</dbReference>
<evidence type="ECO:0000313" key="4">
    <source>
        <dbReference type="Proteomes" id="UP000477311"/>
    </source>
</evidence>
<name>A0A6M1RIH3_9BACT</name>
<dbReference type="RefSeq" id="WP_165107548.1">
    <property type="nucleotide sequence ID" value="NZ_JAAKYA010000053.1"/>
</dbReference>
<dbReference type="EMBL" id="JAAKYA010000053">
    <property type="protein sequence ID" value="NGO39496.1"/>
    <property type="molecule type" value="Genomic_DNA"/>
</dbReference>